<gene>
    <name evidence="1" type="ORF">BLNAU_6274</name>
</gene>
<evidence type="ECO:0000313" key="1">
    <source>
        <dbReference type="EMBL" id="KAK2958771.1"/>
    </source>
</evidence>
<keyword evidence="2" id="KW-1185">Reference proteome</keyword>
<reference evidence="1 2" key="1">
    <citation type="journal article" date="2022" name="bioRxiv">
        <title>Genomics of Preaxostyla Flagellates Illuminates Evolutionary Transitions and the Path Towards Mitochondrial Loss.</title>
        <authorList>
            <person name="Novak L.V.F."/>
            <person name="Treitli S.C."/>
            <person name="Pyrih J."/>
            <person name="Halakuc P."/>
            <person name="Pipaliya S.V."/>
            <person name="Vacek V."/>
            <person name="Brzon O."/>
            <person name="Soukal P."/>
            <person name="Eme L."/>
            <person name="Dacks J.B."/>
            <person name="Karnkowska A."/>
            <person name="Elias M."/>
            <person name="Hampl V."/>
        </authorList>
    </citation>
    <scope>NUCLEOTIDE SEQUENCE [LARGE SCALE GENOMIC DNA]</scope>
    <source>
        <strain evidence="1">NAU3</strain>
        <tissue evidence="1">Gut</tissue>
    </source>
</reference>
<name>A0ABQ9Y4V7_9EUKA</name>
<dbReference type="Proteomes" id="UP001281761">
    <property type="component" value="Unassembled WGS sequence"/>
</dbReference>
<sequence>MKLIRTIASKTLSTGHHGSLLIIKYAFSRHLLFSLEIMILLITRRKLVYPRLSVEYRILVGKSAEDNFIQNQDNASIITDNENLEYPTYH</sequence>
<evidence type="ECO:0000313" key="2">
    <source>
        <dbReference type="Proteomes" id="UP001281761"/>
    </source>
</evidence>
<dbReference type="EMBL" id="JARBJD010000035">
    <property type="protein sequence ID" value="KAK2958771.1"/>
    <property type="molecule type" value="Genomic_DNA"/>
</dbReference>
<organism evidence="1 2">
    <name type="scientific">Blattamonas nauphoetae</name>
    <dbReference type="NCBI Taxonomy" id="2049346"/>
    <lineage>
        <taxon>Eukaryota</taxon>
        <taxon>Metamonada</taxon>
        <taxon>Preaxostyla</taxon>
        <taxon>Oxymonadida</taxon>
        <taxon>Blattamonas</taxon>
    </lineage>
</organism>
<comment type="caution">
    <text evidence="1">The sequence shown here is derived from an EMBL/GenBank/DDBJ whole genome shotgun (WGS) entry which is preliminary data.</text>
</comment>
<proteinExistence type="predicted"/>
<protein>
    <submittedName>
        <fullName evidence="1">Uncharacterized protein</fullName>
    </submittedName>
</protein>
<accession>A0ABQ9Y4V7</accession>